<dbReference type="PRINTS" id="PR00406">
    <property type="entry name" value="CYTB5RDTASE"/>
</dbReference>
<evidence type="ECO:0000256" key="3">
    <source>
        <dbReference type="ARBA" id="ARBA00001974"/>
    </source>
</evidence>
<evidence type="ECO:0000256" key="5">
    <source>
        <dbReference type="ARBA" id="ARBA00006253"/>
    </source>
</evidence>
<dbReference type="InterPro" id="IPR036374">
    <property type="entry name" value="OxRdtase_Mopterin-bd_sf"/>
</dbReference>
<evidence type="ECO:0000256" key="9">
    <source>
        <dbReference type="ARBA" id="ARBA00022505"/>
    </source>
</evidence>
<dbReference type="GO" id="GO:0030151">
    <property type="term" value="F:molybdenum ion binding"/>
    <property type="evidence" value="ECO:0007669"/>
    <property type="project" value="InterPro"/>
</dbReference>
<dbReference type="Proteomes" id="UP000009038">
    <property type="component" value="Unassembled WGS sequence"/>
</dbReference>
<feature type="compositionally biased region" description="Basic and acidic residues" evidence="16">
    <location>
        <begin position="782"/>
        <end position="792"/>
    </location>
</feature>
<dbReference type="AlphaFoldDB" id="G3XZH8"/>
<keyword evidence="14" id="KW-0534">Nitrate assimilation</keyword>
<dbReference type="InterPro" id="IPR008335">
    <property type="entry name" value="Mopterin_OxRdtase_euk"/>
</dbReference>
<feature type="domain" description="Cytochrome b5 heme-binding" evidence="17">
    <location>
        <begin position="673"/>
        <end position="752"/>
    </location>
</feature>
<sequence>MPPENQQGASALSILHEPDWTQTHSHRVGTRGRDARFMGITHSGDETTQKDLEEVAEETLNELREKVKKGELVTVRDIMEKQIDFHLQKPRVHPKFWRYILHTTEDFIKQGQPWPINQKKKEEAEKKKKDKEEEENKMKEEEKKTKQKKKKKDGDGGNGQDKQDDQQDHEQKDDGQEENKKPKRSTEEEALLQCLQYEQKYMCLMRKNDGKGSSPLADEDLPQQIDEADQFSPDSWIPRSDKLIRLTGKHPLNAEVELTTLFEAGFITPSAIHYVRNHGAVPHLLWENHKVEITAGKTLILGMEELKNSFPSINIPIFIACDGNRRKELNMIRKTKGFNYTAAASGCAYWKGVLLRDVLLKADIQGLMEKASHKRFWVNFEGADTLSKGKYATCMPLEYVIEPVNDVILAYQMNDHPIPPDHGYPLRLMVPGWVGARSVKWLTKVWVTDYENDNYYYIYDNRQLPSFVTDAESETAQIMYHHPSTLCNAQMLNSVIVRPAQGEQINLVDVKKGKIYRVEGFAYSGNGNEISRVEISLNGGNDWLYCVRKFPESPIRHGQKFWTWLHWHIDLDISKLIRAESIIVRATDEHRSTQPLEPIWNIEGQATTLVPLFRMMNNCWYKVHPEVCENPDDEEAYLLFRHPVEPANGTNGWMKPSTQETIEEVKRKASVPGKQFTRQEIEKHYTEDDCWIVVDGNVYDATSVLSWHPGGKGPIMAHAGAVHMDTTNEFTSIHDNYAQGKLKGQYALLCLPGFHRVWFLAANDGTECILGKVTERAMNHMKREAEQKEKENAQGGEKNPQIALDKHKWTQAKLVKKKRLSDDTQQYTFSLPPPAKKLGLETGQHVQVGFHFEDRLVVRPYTPVRPILEEEDDGTFDLVVKTYFPDQDQPGGTMGNILDCLREGEEIEVKGPSGAIRYLGHGTFAVDDKEYSFENVSLIVGGSGVTPGYQIIARILGDKQDKTKIKVIDANKSEGDILMKDKFEEFSKNSEGKFEIVHVLSHPSDDWKGLSGHVNEDIIKKHAFKPSDKNVALLCGPPTMIQKAALPALKDWGYDEDCNLFGF</sequence>
<comment type="catalytic activity">
    <reaction evidence="15">
        <text>nitrite + NADP(+) + H2O = nitrate + NADPH + H(+)</text>
        <dbReference type="Rhea" id="RHEA:19061"/>
        <dbReference type="ChEBI" id="CHEBI:15377"/>
        <dbReference type="ChEBI" id="CHEBI:15378"/>
        <dbReference type="ChEBI" id="CHEBI:16301"/>
        <dbReference type="ChEBI" id="CHEBI:17632"/>
        <dbReference type="ChEBI" id="CHEBI:57783"/>
        <dbReference type="ChEBI" id="CHEBI:58349"/>
        <dbReference type="EC" id="1.7.1.3"/>
    </reaction>
</comment>
<dbReference type="InterPro" id="IPR001199">
    <property type="entry name" value="Cyt_B5-like_heme/steroid-bd"/>
</dbReference>
<evidence type="ECO:0000256" key="12">
    <source>
        <dbReference type="ARBA" id="ARBA00022827"/>
    </source>
</evidence>
<evidence type="ECO:0000259" key="17">
    <source>
        <dbReference type="PROSITE" id="PS50255"/>
    </source>
</evidence>
<dbReference type="InterPro" id="IPR014756">
    <property type="entry name" value="Ig_E-set"/>
</dbReference>
<feature type="compositionally biased region" description="Basic and acidic residues" evidence="16">
    <location>
        <begin position="161"/>
        <end position="187"/>
    </location>
</feature>
<dbReference type="GO" id="GO:0006790">
    <property type="term" value="P:sulfur compound metabolic process"/>
    <property type="evidence" value="ECO:0007669"/>
    <property type="project" value="TreeGrafter"/>
</dbReference>
<dbReference type="InterPro" id="IPR017938">
    <property type="entry name" value="Riboflavin_synthase-like_b-brl"/>
</dbReference>
<comment type="subunit">
    <text evidence="6">Homodimer.</text>
</comment>
<evidence type="ECO:0000256" key="6">
    <source>
        <dbReference type="ARBA" id="ARBA00011738"/>
    </source>
</evidence>
<proteinExistence type="inferred from homology"/>
<dbReference type="InterPro" id="IPR017927">
    <property type="entry name" value="FAD-bd_FR_type"/>
</dbReference>
<dbReference type="GO" id="GO:0050464">
    <property type="term" value="F:nitrate reductase (NADPH) activity"/>
    <property type="evidence" value="ECO:0007669"/>
    <property type="project" value="UniProtKB-EC"/>
</dbReference>
<organism evidence="19 20">
    <name type="scientific">Aspergillus niger (strain ATCC 1015 / CBS 113.46 / FGSC A1144 / LSHB Ac4 / NCTC 3858a / NRRL 328 / USDA 3528.7)</name>
    <dbReference type="NCBI Taxonomy" id="380704"/>
    <lineage>
        <taxon>Eukaryota</taxon>
        <taxon>Fungi</taxon>
        <taxon>Dikarya</taxon>
        <taxon>Ascomycota</taxon>
        <taxon>Pezizomycotina</taxon>
        <taxon>Eurotiomycetes</taxon>
        <taxon>Eurotiomycetidae</taxon>
        <taxon>Eurotiales</taxon>
        <taxon>Aspergillaceae</taxon>
        <taxon>Aspergillus</taxon>
        <taxon>Aspergillus subgen. Circumdati</taxon>
    </lineage>
</organism>
<dbReference type="InterPro" id="IPR000572">
    <property type="entry name" value="OxRdtase_Mopterin-bd_dom"/>
</dbReference>
<dbReference type="InterPro" id="IPR039261">
    <property type="entry name" value="FNR_nucleotide-bd"/>
</dbReference>
<dbReference type="Pfam" id="PF00174">
    <property type="entry name" value="Oxidored_molyb"/>
    <property type="match status" value="1"/>
</dbReference>
<comment type="cofactor">
    <cofactor evidence="2">
        <name>heme</name>
        <dbReference type="ChEBI" id="CHEBI:30413"/>
    </cofactor>
</comment>
<feature type="compositionally biased region" description="Basic and acidic residues" evidence="16">
    <location>
        <begin position="119"/>
        <end position="144"/>
    </location>
</feature>
<evidence type="ECO:0000256" key="4">
    <source>
        <dbReference type="ARBA" id="ARBA00003838"/>
    </source>
</evidence>
<accession>G3XZH8</accession>
<dbReference type="Pfam" id="PF00173">
    <property type="entry name" value="Cyt-b5"/>
    <property type="match status" value="1"/>
</dbReference>
<keyword evidence="11" id="KW-0479">Metal-binding</keyword>
<evidence type="ECO:0000256" key="14">
    <source>
        <dbReference type="ARBA" id="ARBA00023063"/>
    </source>
</evidence>
<comment type="similarity">
    <text evidence="5">Belongs to the nitrate reductase family.</text>
</comment>
<dbReference type="PROSITE" id="PS51384">
    <property type="entry name" value="FAD_FR"/>
    <property type="match status" value="1"/>
</dbReference>
<keyword evidence="10" id="KW-0285">Flavoprotein</keyword>
<comment type="function">
    <text evidence="4">Nitrate reductase is a key enzyme involved in the first step of nitrate assimilation in plants, fungi and bacteria.</text>
</comment>
<dbReference type="PROSITE" id="PS50255">
    <property type="entry name" value="CYTOCHROME_B5_2"/>
    <property type="match status" value="1"/>
</dbReference>
<reference evidence="19 20" key="1">
    <citation type="journal article" date="2011" name="Genome Res.">
        <title>Comparative genomics of citric-acid-producing Aspergillus niger ATCC 1015 versus enzyme-producing CBS 513.88.</title>
        <authorList>
            <person name="Andersen M.R."/>
            <person name="Salazar M.P."/>
            <person name="Schaap P.J."/>
            <person name="van de Vondervoort P.J."/>
            <person name="Culley D."/>
            <person name="Thykaer J."/>
            <person name="Frisvad J.C."/>
            <person name="Nielsen K.F."/>
            <person name="Albang R."/>
            <person name="Albermann K."/>
            <person name="Berka R.M."/>
            <person name="Braus G.H."/>
            <person name="Braus-Stromeyer S.A."/>
            <person name="Corrochano L.M."/>
            <person name="Dai Z."/>
            <person name="van Dijck P.W."/>
            <person name="Hofmann G."/>
            <person name="Lasure L.L."/>
            <person name="Magnuson J.K."/>
            <person name="Menke H."/>
            <person name="Meijer M."/>
            <person name="Meijer S.L."/>
            <person name="Nielsen J.B."/>
            <person name="Nielsen M.L."/>
            <person name="van Ooyen A.J."/>
            <person name="Pel H.J."/>
            <person name="Poulsen L."/>
            <person name="Samson R.A."/>
            <person name="Stam H."/>
            <person name="Tsang A."/>
            <person name="van den Brink J.M."/>
            <person name="Atkins A."/>
            <person name="Aerts A."/>
            <person name="Shapiro H."/>
            <person name="Pangilinan J."/>
            <person name="Salamov A."/>
            <person name="Lou Y."/>
            <person name="Lindquist E."/>
            <person name="Lucas S."/>
            <person name="Grimwood J."/>
            <person name="Grigoriev I.V."/>
            <person name="Kubicek C.P."/>
            <person name="Martinez D."/>
            <person name="van Peij N.N."/>
            <person name="Roubos J.A."/>
            <person name="Nielsen J."/>
            <person name="Baker S.E."/>
        </authorList>
    </citation>
    <scope>NUCLEOTIDE SEQUENCE [LARGE SCALE GENOMIC DNA]</scope>
    <source>
        <strain evidence="20">ATCC 1015 / CBS 113.46 / FGSC A1144 / LSHB Ac4 / NCTC 3858a / NRRL 328 / USDA 3528.7</strain>
    </source>
</reference>
<name>G3XZH8_ASPNA</name>
<dbReference type="InterPro" id="IPR036400">
    <property type="entry name" value="Cyt_B5-like_heme/steroid_sf"/>
</dbReference>
<evidence type="ECO:0000313" key="20">
    <source>
        <dbReference type="Proteomes" id="UP000009038"/>
    </source>
</evidence>
<comment type="cofactor">
    <cofactor evidence="1">
        <name>Mo-molybdopterin</name>
        <dbReference type="ChEBI" id="CHEBI:71302"/>
    </cofactor>
</comment>
<evidence type="ECO:0000256" key="8">
    <source>
        <dbReference type="ARBA" id="ARBA00015499"/>
    </source>
</evidence>
<evidence type="ECO:0000256" key="15">
    <source>
        <dbReference type="ARBA" id="ARBA00049155"/>
    </source>
</evidence>
<dbReference type="SUPFAM" id="SSF55856">
    <property type="entry name" value="Cytochrome b5-like heme/steroid binding domain"/>
    <property type="match status" value="1"/>
</dbReference>
<evidence type="ECO:0000256" key="13">
    <source>
        <dbReference type="ARBA" id="ARBA00023002"/>
    </source>
</evidence>
<dbReference type="Pfam" id="PF00970">
    <property type="entry name" value="FAD_binding_6"/>
    <property type="match status" value="1"/>
</dbReference>
<dbReference type="GO" id="GO:0042128">
    <property type="term" value="P:nitrate assimilation"/>
    <property type="evidence" value="ECO:0007669"/>
    <property type="project" value="UniProtKB-KW"/>
</dbReference>
<dbReference type="InterPro" id="IPR001433">
    <property type="entry name" value="OxRdtase_FAD/NAD-bd"/>
</dbReference>
<gene>
    <name evidence="19" type="ORF">ASPNIDRAFT_39681</name>
</gene>
<keyword evidence="12" id="KW-0274">FAD</keyword>
<dbReference type="EMBL" id="ACJE01000009">
    <property type="protein sequence ID" value="EHA24273.1"/>
    <property type="molecule type" value="Genomic_DNA"/>
</dbReference>
<dbReference type="SUPFAM" id="SSF63380">
    <property type="entry name" value="Riboflavin synthase domain-like"/>
    <property type="match status" value="1"/>
</dbReference>
<dbReference type="PRINTS" id="PR00407">
    <property type="entry name" value="EUMOPTERIN"/>
</dbReference>
<dbReference type="SMART" id="SM01117">
    <property type="entry name" value="Cyt-b5"/>
    <property type="match status" value="1"/>
</dbReference>
<evidence type="ECO:0000256" key="16">
    <source>
        <dbReference type="SAM" id="MobiDB-lite"/>
    </source>
</evidence>
<dbReference type="Gene3D" id="2.40.30.10">
    <property type="entry name" value="Translation factors"/>
    <property type="match status" value="1"/>
</dbReference>
<dbReference type="PANTHER" id="PTHR19372:SF7">
    <property type="entry name" value="SULFITE OXIDASE, MITOCHONDRIAL"/>
    <property type="match status" value="1"/>
</dbReference>
<dbReference type="SUPFAM" id="SSF81296">
    <property type="entry name" value="E set domains"/>
    <property type="match status" value="1"/>
</dbReference>
<dbReference type="STRING" id="380704.G3XZH8"/>
<protein>
    <recommendedName>
        <fullName evidence="8">Nitrate reductase [NADPH]</fullName>
        <ecNumber evidence="7">1.7.1.3</ecNumber>
    </recommendedName>
</protein>
<dbReference type="Pfam" id="PF03404">
    <property type="entry name" value="Mo-co_dimer"/>
    <property type="match status" value="1"/>
</dbReference>
<dbReference type="Gene3D" id="3.90.420.10">
    <property type="entry name" value="Oxidoreductase, molybdopterin-binding domain"/>
    <property type="match status" value="1"/>
</dbReference>
<dbReference type="Gene3D" id="3.10.120.10">
    <property type="entry name" value="Cytochrome b5-like heme/steroid binding domain"/>
    <property type="match status" value="1"/>
</dbReference>
<dbReference type="HOGENOM" id="CLU_003827_4_2_1"/>
<dbReference type="Gene3D" id="3.40.50.80">
    <property type="entry name" value="Nucleotide-binding domain of ferredoxin-NADP reductase (FNR) module"/>
    <property type="match status" value="1"/>
</dbReference>
<dbReference type="InterPro" id="IPR005066">
    <property type="entry name" value="MoCF_OxRdtse_dimer"/>
</dbReference>
<dbReference type="EC" id="1.7.1.3" evidence="7"/>
<keyword evidence="13" id="KW-0560">Oxidoreductase</keyword>
<evidence type="ECO:0000256" key="11">
    <source>
        <dbReference type="ARBA" id="ARBA00022723"/>
    </source>
</evidence>
<comment type="cofactor">
    <cofactor evidence="3">
        <name>FAD</name>
        <dbReference type="ChEBI" id="CHEBI:57692"/>
    </cofactor>
</comment>
<dbReference type="GO" id="GO:0008482">
    <property type="term" value="F:sulfite oxidase activity"/>
    <property type="evidence" value="ECO:0007669"/>
    <property type="project" value="TreeGrafter"/>
</dbReference>
<comment type="caution">
    <text evidence="19">The sequence shown here is derived from an EMBL/GenBank/DDBJ whole genome shotgun (WGS) entry which is preliminary data.</text>
</comment>
<evidence type="ECO:0000313" key="19">
    <source>
        <dbReference type="EMBL" id="EHA24273.1"/>
    </source>
</evidence>
<feature type="domain" description="FAD-binding FR-type" evidence="18">
    <location>
        <begin position="807"/>
        <end position="919"/>
    </location>
</feature>
<evidence type="ECO:0000256" key="7">
    <source>
        <dbReference type="ARBA" id="ARBA00012673"/>
    </source>
</evidence>
<dbReference type="InterPro" id="IPR008333">
    <property type="entry name" value="Cbr1-like_FAD-bd_dom"/>
</dbReference>
<feature type="region of interest" description="Disordered" evidence="16">
    <location>
        <begin position="112"/>
        <end position="188"/>
    </location>
</feature>
<dbReference type="Gene3D" id="2.60.40.650">
    <property type="match status" value="1"/>
</dbReference>
<dbReference type="OrthoDB" id="432685at2759"/>
<dbReference type="SUPFAM" id="SSF56524">
    <property type="entry name" value="Oxidoreductase molybdopterin-binding domain"/>
    <property type="match status" value="1"/>
</dbReference>
<dbReference type="PANTHER" id="PTHR19372">
    <property type="entry name" value="SULFITE REDUCTASE"/>
    <property type="match status" value="1"/>
</dbReference>
<dbReference type="GO" id="GO:0020037">
    <property type="term" value="F:heme binding"/>
    <property type="evidence" value="ECO:0007669"/>
    <property type="project" value="TreeGrafter"/>
</dbReference>
<keyword evidence="9" id="KW-0500">Molybdenum</keyword>
<evidence type="ECO:0000256" key="10">
    <source>
        <dbReference type="ARBA" id="ARBA00022630"/>
    </source>
</evidence>
<dbReference type="SUPFAM" id="SSF52343">
    <property type="entry name" value="Ferredoxin reductase-like, C-terminal NADP-linked domain"/>
    <property type="match status" value="1"/>
</dbReference>
<dbReference type="Pfam" id="PF00175">
    <property type="entry name" value="NAD_binding_1"/>
    <property type="match status" value="1"/>
</dbReference>
<evidence type="ECO:0000256" key="1">
    <source>
        <dbReference type="ARBA" id="ARBA00001924"/>
    </source>
</evidence>
<evidence type="ECO:0000259" key="18">
    <source>
        <dbReference type="PROSITE" id="PS51384"/>
    </source>
</evidence>
<feature type="region of interest" description="Disordered" evidence="16">
    <location>
        <begin position="782"/>
        <end position="803"/>
    </location>
</feature>
<dbReference type="CDD" id="cd06183">
    <property type="entry name" value="cyt_b5_reduct_like"/>
    <property type="match status" value="1"/>
</dbReference>
<dbReference type="GO" id="GO:0043546">
    <property type="term" value="F:molybdopterin cofactor binding"/>
    <property type="evidence" value="ECO:0007669"/>
    <property type="project" value="TreeGrafter"/>
</dbReference>
<evidence type="ECO:0000256" key="2">
    <source>
        <dbReference type="ARBA" id="ARBA00001971"/>
    </source>
</evidence>